<dbReference type="HOGENOM" id="CLU_3397054_0_0_11"/>
<dbReference type="EMBL" id="CP001736">
    <property type="protein sequence ID" value="ADB32582.1"/>
    <property type="molecule type" value="Genomic_DNA"/>
</dbReference>
<reference evidence="2" key="1">
    <citation type="submission" date="2009-09" db="EMBL/GenBank/DDBJ databases">
        <title>The complete genome of Kribbella flavida DSM 17836.</title>
        <authorList>
            <consortium name="US DOE Joint Genome Institute (JGI-PGF)"/>
            <person name="Lucas S."/>
            <person name="Copeland A."/>
            <person name="Lapidus A."/>
            <person name="Glavina del Rio T."/>
            <person name="Dalin E."/>
            <person name="Tice H."/>
            <person name="Bruce D."/>
            <person name="Goodwin L."/>
            <person name="Pitluck S."/>
            <person name="Kyrpides N."/>
            <person name="Mavromatis K."/>
            <person name="Ivanova N."/>
            <person name="Saunders E."/>
            <person name="Brettin T."/>
            <person name="Detter J.C."/>
            <person name="Han C."/>
            <person name="Larimer F."/>
            <person name="Land M."/>
            <person name="Hauser L."/>
            <person name="Markowitz V."/>
            <person name="Cheng J.-F."/>
            <person name="Hugenholtz P."/>
            <person name="Woyke T."/>
            <person name="Wu D."/>
            <person name="Pukall R."/>
            <person name="Klenk H.-P."/>
            <person name="Eisen J.A."/>
        </authorList>
    </citation>
    <scope>NUCLEOTIDE SEQUENCE [LARGE SCALE GENOMIC DNA]</scope>
    <source>
        <strain evidence="2">DSM 17836 / JCM 10339 / NBRC 14399</strain>
    </source>
</reference>
<protein>
    <submittedName>
        <fullName evidence="1">Uncharacterized protein</fullName>
    </submittedName>
</protein>
<gene>
    <name evidence="1" type="ordered locus">Kfla_3524</name>
</gene>
<name>D2PM02_KRIFD</name>
<accession>D2PM02</accession>
<evidence type="ECO:0000313" key="2">
    <source>
        <dbReference type="Proteomes" id="UP000007967"/>
    </source>
</evidence>
<dbReference type="KEGG" id="kfl:Kfla_3524"/>
<reference evidence="1 2" key="2">
    <citation type="journal article" date="2010" name="Stand. Genomic Sci.">
        <title>Complete genome sequence of Kribbella flavida type strain (IFO 14399).</title>
        <authorList>
            <person name="Pukall R."/>
            <person name="Lapidus A."/>
            <person name="Glavina Del Rio T."/>
            <person name="Copeland A."/>
            <person name="Tice H."/>
            <person name="Cheng J.-F."/>
            <person name="Lucas S."/>
            <person name="Chen F."/>
            <person name="Nolan M."/>
            <person name="LaButti K."/>
            <person name="Pati A."/>
            <person name="Ivanova N."/>
            <person name="Mavrommatis K."/>
            <person name="Mikhailova N."/>
            <person name="Pitluck S."/>
            <person name="Bruce D."/>
            <person name="Goodwin L."/>
            <person name="Land M."/>
            <person name="Hauser L."/>
            <person name="Chang Y.-J."/>
            <person name="Jeffries C.D."/>
            <person name="Chen A."/>
            <person name="Palaniappan K."/>
            <person name="Chain P."/>
            <person name="Rohde M."/>
            <person name="Goeker M."/>
            <person name="Bristow J."/>
            <person name="Eisen J.A."/>
            <person name="Markowitz V."/>
            <person name="Hugenholtz P."/>
            <person name="Kyrpides N.C."/>
            <person name="Klenk H.-P."/>
            <person name="Brettin T."/>
        </authorList>
    </citation>
    <scope>NUCLEOTIDE SEQUENCE [LARGE SCALE GENOMIC DNA]</scope>
    <source>
        <strain evidence="2">DSM 17836 / JCM 10339 / NBRC 14399</strain>
    </source>
</reference>
<evidence type="ECO:0000313" key="1">
    <source>
        <dbReference type="EMBL" id="ADB32582.1"/>
    </source>
</evidence>
<dbReference type="STRING" id="479435.Kfla_3524"/>
<organism evidence="1 2">
    <name type="scientific">Kribbella flavida (strain DSM 17836 / JCM 10339 / NBRC 14399)</name>
    <dbReference type="NCBI Taxonomy" id="479435"/>
    <lineage>
        <taxon>Bacteria</taxon>
        <taxon>Bacillati</taxon>
        <taxon>Actinomycetota</taxon>
        <taxon>Actinomycetes</taxon>
        <taxon>Propionibacteriales</taxon>
        <taxon>Kribbellaceae</taxon>
        <taxon>Kribbella</taxon>
    </lineage>
</organism>
<keyword evidence="2" id="KW-1185">Reference proteome</keyword>
<sequence>MEFSELLARARAVRGKYAAMDELDEHLDQAG</sequence>
<dbReference type="Proteomes" id="UP000007967">
    <property type="component" value="Chromosome"/>
</dbReference>
<dbReference type="AlphaFoldDB" id="D2PM02"/>
<proteinExistence type="predicted"/>